<dbReference type="Pfam" id="PF01941">
    <property type="entry name" value="AdoMet_Synthase"/>
    <property type="match status" value="1"/>
</dbReference>
<sequence length="364" mass="39897">MLDTLITFRNFELPRFEVVERKCTGHPDTLADGISESISRELCRIYMEEFGEIMHHNVDKVLIIGGRAEPQFGGGRILEPPAIVVGGRATSVRSSMSDVVREAASSYLRKAVRHLNEFVVEPRTREGAPELRSLIGRGANDTSIGSGFAPLRPLESMVLEIDRMLEGMKGVGEDRKIMAVRFDDRVKVVVAAAAISRYMFSMDDYIEMKSRIRETIQSACDVEVDVNAADHDSNIFLTVTGTSAEMGDDGATGRGNRANGLITPMRPMTMEAVAGKNPVNHVGKIYNVIAQRAAEDISKLDGVQEAYVTLVSRIGSPLDQPLMKALSIAGSESAGYEAESILEDWLGRAESLVDEFVSGRIRIF</sequence>
<proteinExistence type="predicted"/>
<dbReference type="RefSeq" id="WP_011696570.1">
    <property type="nucleotide sequence ID" value="NC_008553.1"/>
</dbReference>
<evidence type="ECO:0000313" key="2">
    <source>
        <dbReference type="Proteomes" id="UP000000674"/>
    </source>
</evidence>
<keyword evidence="1" id="KW-0808">Transferase</keyword>
<dbReference type="NCBIfam" id="NF003366">
    <property type="entry name" value="PRK04439.1-5"/>
    <property type="match status" value="1"/>
</dbReference>
<dbReference type="EC" id="2.5.1.6" evidence="1"/>
<accession>A0B904</accession>
<dbReference type="Gene3D" id="3.30.300.280">
    <property type="entry name" value="S-adenosylmethionine synthetase, C-terminal domain"/>
    <property type="match status" value="1"/>
</dbReference>
<dbReference type="OrthoDB" id="204488at2157"/>
<organism evidence="1 2">
    <name type="scientific">Methanothrix thermoacetophila (strain DSM 6194 / JCM 14653 / NBRC 101360 / PT)</name>
    <name type="common">Methanosaeta thermophila</name>
    <dbReference type="NCBI Taxonomy" id="349307"/>
    <lineage>
        <taxon>Archaea</taxon>
        <taxon>Methanobacteriati</taxon>
        <taxon>Methanobacteriota</taxon>
        <taxon>Stenosarchaea group</taxon>
        <taxon>Methanomicrobia</taxon>
        <taxon>Methanotrichales</taxon>
        <taxon>Methanotrichaceae</taxon>
        <taxon>Methanothrix</taxon>
    </lineage>
</organism>
<evidence type="ECO:0000313" key="1">
    <source>
        <dbReference type="EMBL" id="ABK15178.1"/>
    </source>
</evidence>
<gene>
    <name evidence="1" type="ordered locus">Mthe_1403</name>
</gene>
<dbReference type="AlphaFoldDB" id="A0B904"/>
<dbReference type="Gene3D" id="3.30.300.10">
    <property type="match status" value="1"/>
</dbReference>
<dbReference type="STRING" id="349307.Mthe_1403"/>
<reference evidence="1 2" key="1">
    <citation type="submission" date="2006-10" db="EMBL/GenBank/DDBJ databases">
        <title>Complete sequence of Methanosaeta thermophila PT.</title>
        <authorList>
            <consortium name="US DOE Joint Genome Institute"/>
            <person name="Copeland A."/>
            <person name="Lucas S."/>
            <person name="Lapidus A."/>
            <person name="Barry K."/>
            <person name="Detter J.C."/>
            <person name="Glavina del Rio T."/>
            <person name="Hammon N."/>
            <person name="Israni S."/>
            <person name="Pitluck S."/>
            <person name="Chain P."/>
            <person name="Malfatti S."/>
            <person name="Shin M."/>
            <person name="Vergez L."/>
            <person name="Schmutz J."/>
            <person name="Larimer F."/>
            <person name="Land M."/>
            <person name="Hauser L."/>
            <person name="Kyrpides N."/>
            <person name="Kim E."/>
            <person name="Smith K.S."/>
            <person name="Ingram-Smith C."/>
            <person name="Richardson P."/>
        </authorList>
    </citation>
    <scope>NUCLEOTIDE SEQUENCE [LARGE SCALE GENOMIC DNA]</scope>
    <source>
        <strain evidence="2">DSM 6194 / JCM 14653 / NBRC 101360 / PT</strain>
    </source>
</reference>
<name>A0B904_METTP</name>
<dbReference type="InterPro" id="IPR027790">
    <property type="entry name" value="AdoMet_synthase_2_family"/>
</dbReference>
<dbReference type="EMBL" id="CP000477">
    <property type="protein sequence ID" value="ABK15178.1"/>
    <property type="molecule type" value="Genomic_DNA"/>
</dbReference>
<dbReference type="GO" id="GO:0004478">
    <property type="term" value="F:methionine adenosyltransferase activity"/>
    <property type="evidence" value="ECO:0007669"/>
    <property type="project" value="UniProtKB-EC"/>
</dbReference>
<dbReference type="InterPro" id="IPR042544">
    <property type="entry name" value="AdoMet_synthase_3"/>
</dbReference>
<protein>
    <submittedName>
        <fullName evidence="1">Methionine adenosyltransferase</fullName>
        <ecNumber evidence="1">2.5.1.6</ecNumber>
    </submittedName>
</protein>
<dbReference type="HOGENOM" id="CLU_057642_0_0_2"/>
<dbReference type="GeneID" id="4463026"/>
<keyword evidence="2" id="KW-1185">Reference proteome</keyword>
<dbReference type="Proteomes" id="UP000000674">
    <property type="component" value="Chromosome"/>
</dbReference>
<dbReference type="PANTHER" id="PTHR36697">
    <property type="entry name" value="S-ADENOSYLMETHIONINE SYNTHASE"/>
    <property type="match status" value="1"/>
</dbReference>
<dbReference type="KEGG" id="mtp:Mthe_1403"/>
<dbReference type="PANTHER" id="PTHR36697:SF1">
    <property type="entry name" value="S-ADENOSYLMETHIONINE SYNTHASE"/>
    <property type="match status" value="1"/>
</dbReference>